<dbReference type="GO" id="GO:0051539">
    <property type="term" value="F:4 iron, 4 sulfur cluster binding"/>
    <property type="evidence" value="ECO:0007669"/>
    <property type="project" value="UniProtKB-KW"/>
</dbReference>
<keyword evidence="7" id="KW-0411">Iron-sulfur</keyword>
<evidence type="ECO:0000256" key="1">
    <source>
        <dbReference type="ARBA" id="ARBA00022448"/>
    </source>
</evidence>
<dbReference type="InterPro" id="IPR050954">
    <property type="entry name" value="ET_IronSulfur_Cluster-Binding"/>
</dbReference>
<proteinExistence type="predicted"/>
<dbReference type="PROSITE" id="PS51379">
    <property type="entry name" value="4FE4S_FER_2"/>
    <property type="match status" value="2"/>
</dbReference>
<keyword evidence="6" id="KW-0408">Iron</keyword>
<keyword evidence="1" id="KW-0813">Transport</keyword>
<evidence type="ECO:0000256" key="5">
    <source>
        <dbReference type="ARBA" id="ARBA00022982"/>
    </source>
</evidence>
<evidence type="ECO:0000256" key="6">
    <source>
        <dbReference type="ARBA" id="ARBA00023004"/>
    </source>
</evidence>
<dbReference type="InterPro" id="IPR017896">
    <property type="entry name" value="4Fe4S_Fe-S-bd"/>
</dbReference>
<dbReference type="PANTHER" id="PTHR43177">
    <property type="entry name" value="PROTEIN NRFC"/>
    <property type="match status" value="1"/>
</dbReference>
<evidence type="ECO:0000256" key="2">
    <source>
        <dbReference type="ARBA" id="ARBA00022485"/>
    </source>
</evidence>
<evidence type="ECO:0000313" key="9">
    <source>
        <dbReference type="EMBL" id="HIY26177.1"/>
    </source>
</evidence>
<reference evidence="9" key="1">
    <citation type="journal article" date="2021" name="PeerJ">
        <title>Extensive microbial diversity within the chicken gut microbiome revealed by metagenomics and culture.</title>
        <authorList>
            <person name="Gilroy R."/>
            <person name="Ravi A."/>
            <person name="Getino M."/>
            <person name="Pursley I."/>
            <person name="Horton D.L."/>
            <person name="Alikhan N.F."/>
            <person name="Baker D."/>
            <person name="Gharbi K."/>
            <person name="Hall N."/>
            <person name="Watson M."/>
            <person name="Adriaenssens E.M."/>
            <person name="Foster-Nyarko E."/>
            <person name="Jarju S."/>
            <person name="Secka A."/>
            <person name="Antonio M."/>
            <person name="Oren A."/>
            <person name="Chaudhuri R.R."/>
            <person name="La Ragione R."/>
            <person name="Hildebrand F."/>
            <person name="Pallen M.J."/>
        </authorList>
    </citation>
    <scope>NUCLEOTIDE SEQUENCE</scope>
    <source>
        <strain evidence="9">1282</strain>
    </source>
</reference>
<evidence type="ECO:0000256" key="7">
    <source>
        <dbReference type="ARBA" id="ARBA00023014"/>
    </source>
</evidence>
<name>A0A9D1YC14_9FIRM</name>
<dbReference type="Pfam" id="PF12800">
    <property type="entry name" value="Fer4_4"/>
    <property type="match status" value="1"/>
</dbReference>
<dbReference type="EMBL" id="DXDU01000054">
    <property type="protein sequence ID" value="HIY26177.1"/>
    <property type="molecule type" value="Genomic_DNA"/>
</dbReference>
<dbReference type="Proteomes" id="UP000823915">
    <property type="component" value="Unassembled WGS sequence"/>
</dbReference>
<evidence type="ECO:0000313" key="10">
    <source>
        <dbReference type="Proteomes" id="UP000823915"/>
    </source>
</evidence>
<evidence type="ECO:0000256" key="3">
    <source>
        <dbReference type="ARBA" id="ARBA00022723"/>
    </source>
</evidence>
<reference evidence="9" key="2">
    <citation type="submission" date="2021-04" db="EMBL/GenBank/DDBJ databases">
        <authorList>
            <person name="Gilroy R."/>
        </authorList>
    </citation>
    <scope>NUCLEOTIDE SEQUENCE</scope>
    <source>
        <strain evidence="9">1282</strain>
    </source>
</reference>
<keyword evidence="3" id="KW-0479">Metal-binding</keyword>
<dbReference type="SUPFAM" id="SSF54862">
    <property type="entry name" value="4Fe-4S ferredoxins"/>
    <property type="match status" value="1"/>
</dbReference>
<dbReference type="PROSITE" id="PS00198">
    <property type="entry name" value="4FE4S_FER_1"/>
    <property type="match status" value="1"/>
</dbReference>
<dbReference type="Pfam" id="PF13247">
    <property type="entry name" value="Fer4_11"/>
    <property type="match status" value="1"/>
</dbReference>
<organism evidence="9 10">
    <name type="scientific">Candidatus Acutalibacter pullistercoris</name>
    <dbReference type="NCBI Taxonomy" id="2838418"/>
    <lineage>
        <taxon>Bacteria</taxon>
        <taxon>Bacillati</taxon>
        <taxon>Bacillota</taxon>
        <taxon>Clostridia</taxon>
        <taxon>Eubacteriales</taxon>
        <taxon>Acutalibacteraceae</taxon>
        <taxon>Acutalibacter</taxon>
    </lineage>
</organism>
<evidence type="ECO:0000256" key="4">
    <source>
        <dbReference type="ARBA" id="ARBA00022737"/>
    </source>
</evidence>
<comment type="caution">
    <text evidence="9">The sequence shown here is derived from an EMBL/GenBank/DDBJ whole genome shotgun (WGS) entry which is preliminary data.</text>
</comment>
<evidence type="ECO:0000259" key="8">
    <source>
        <dbReference type="PROSITE" id="PS51379"/>
    </source>
</evidence>
<dbReference type="GO" id="GO:0046872">
    <property type="term" value="F:metal ion binding"/>
    <property type="evidence" value="ECO:0007669"/>
    <property type="project" value="UniProtKB-KW"/>
</dbReference>
<feature type="domain" description="4Fe-4S ferredoxin-type" evidence="8">
    <location>
        <begin position="81"/>
        <end position="110"/>
    </location>
</feature>
<sequence>MKRVYVREEWCLGCHLCEYNCAFSNSGQDDMVKALKDKDIRPRIHVEDRADGVHFAVSCRHCGDALCLKSCIAGAISKRDGVVCIDRDKCVGCYTCVLVCPYGALRPSGDGPMEKCQLCLDSAAGEPACVRGCPNRAIVFEEKEGA</sequence>
<dbReference type="InterPro" id="IPR017900">
    <property type="entry name" value="4Fe4S_Fe_S_CS"/>
</dbReference>
<dbReference type="AlphaFoldDB" id="A0A9D1YC14"/>
<protein>
    <submittedName>
        <fullName evidence="9">4Fe-4S binding protein</fullName>
    </submittedName>
</protein>
<dbReference type="Gene3D" id="3.30.70.20">
    <property type="match status" value="2"/>
</dbReference>
<gene>
    <name evidence="9" type="ORF">H9838_03280</name>
</gene>
<keyword evidence="5" id="KW-0249">Electron transport</keyword>
<keyword evidence="4" id="KW-0677">Repeat</keyword>
<keyword evidence="2" id="KW-0004">4Fe-4S</keyword>
<feature type="domain" description="4Fe-4S ferredoxin-type" evidence="8">
    <location>
        <begin position="2"/>
        <end position="31"/>
    </location>
</feature>
<dbReference type="PANTHER" id="PTHR43177:SF5">
    <property type="entry name" value="ANAEROBIC DIMETHYL SULFOXIDE REDUCTASE CHAIN B-RELATED"/>
    <property type="match status" value="1"/>
</dbReference>
<accession>A0A9D1YC14</accession>